<feature type="binding site" evidence="5">
    <location>
        <position position="180"/>
    </location>
    <ligand>
        <name>NADP(+)</name>
        <dbReference type="ChEBI" id="CHEBI:58349"/>
    </ligand>
</feature>
<comment type="caution">
    <text evidence="7">The sequence shown here is derived from an EMBL/GenBank/DDBJ whole genome shotgun (WGS) entry which is preliminary data.</text>
</comment>
<dbReference type="GO" id="GO:0042351">
    <property type="term" value="P:'de novo' GDP-L-fucose biosynthetic process"/>
    <property type="evidence" value="ECO:0007669"/>
    <property type="project" value="UniProtKB-UniRule"/>
</dbReference>
<dbReference type="SUPFAM" id="SSF51735">
    <property type="entry name" value="NAD(P)-binding Rossmann-fold domains"/>
    <property type="match status" value="1"/>
</dbReference>
<keyword evidence="5" id="KW-0511">Multifunctional enzyme</keyword>
<feature type="binding site" evidence="5">
    <location>
        <position position="238"/>
    </location>
    <ligand>
        <name>substrate</name>
    </ligand>
</feature>
<keyword evidence="3 5" id="KW-0560">Oxidoreductase</keyword>
<dbReference type="Proteomes" id="UP000423641">
    <property type="component" value="Unassembled WGS sequence"/>
</dbReference>
<evidence type="ECO:0000259" key="6">
    <source>
        <dbReference type="Pfam" id="PF01370"/>
    </source>
</evidence>
<dbReference type="InterPro" id="IPR001509">
    <property type="entry name" value="Epimerase_deHydtase"/>
</dbReference>
<evidence type="ECO:0000256" key="4">
    <source>
        <dbReference type="ARBA" id="ARBA00023235"/>
    </source>
</evidence>
<feature type="site" description="Important for catalytic activity" evidence="5">
    <location>
        <position position="110"/>
    </location>
</feature>
<feature type="site" description="Important for catalytic activity" evidence="5">
    <location>
        <position position="108"/>
    </location>
</feature>
<dbReference type="Pfam" id="PF01370">
    <property type="entry name" value="Epimerase"/>
    <property type="match status" value="1"/>
</dbReference>
<comment type="catalytic activity">
    <reaction evidence="5">
        <text>GDP-beta-L-fucose + NADP(+) = GDP-4-dehydro-alpha-D-rhamnose + NADPH + H(+)</text>
        <dbReference type="Rhea" id="RHEA:18885"/>
        <dbReference type="ChEBI" id="CHEBI:15378"/>
        <dbReference type="ChEBI" id="CHEBI:57273"/>
        <dbReference type="ChEBI" id="CHEBI:57783"/>
        <dbReference type="ChEBI" id="CHEBI:57964"/>
        <dbReference type="ChEBI" id="CHEBI:58349"/>
        <dbReference type="EC" id="1.1.1.271"/>
    </reaction>
</comment>
<reference evidence="7 8" key="1">
    <citation type="submission" date="2019-09" db="EMBL/GenBank/DDBJ databases">
        <title>Draft genome sequences of 48 bacterial type strains from the CCUG.</title>
        <authorList>
            <person name="Tunovic T."/>
            <person name="Pineiro-Iglesias B."/>
            <person name="Unosson C."/>
            <person name="Inganas E."/>
            <person name="Ohlen M."/>
            <person name="Cardew S."/>
            <person name="Jensie-Markopoulos S."/>
            <person name="Salva-Serra F."/>
            <person name="Jaen-Luchoro D."/>
            <person name="Karlsson R."/>
            <person name="Svensson-Stadler L."/>
            <person name="Chun J."/>
            <person name="Moore E."/>
        </authorList>
    </citation>
    <scope>NUCLEOTIDE SEQUENCE [LARGE SCALE GENOMIC DNA]</scope>
    <source>
        <strain evidence="7 8">CCUG 34538</strain>
    </source>
</reference>
<evidence type="ECO:0000256" key="5">
    <source>
        <dbReference type="HAMAP-Rule" id="MF_00956"/>
    </source>
</evidence>
<dbReference type="Gene3D" id="3.90.25.10">
    <property type="entry name" value="UDP-galactose 4-epimerase, domain 1"/>
    <property type="match status" value="1"/>
</dbReference>
<comment type="caution">
    <text evidence="5">Lacks conserved residue(s) required for the propagation of feature annotation.</text>
</comment>
<evidence type="ECO:0000256" key="2">
    <source>
        <dbReference type="ARBA" id="ARBA00022857"/>
    </source>
</evidence>
<feature type="active site" description="Proton donor/acceptor" evidence="5">
    <location>
        <position position="137"/>
    </location>
</feature>
<dbReference type="AlphaFoldDB" id="A0AAV6EDR9"/>
<accession>A0AAV6EDR9</accession>
<feature type="binding site" evidence="5">
    <location>
        <position position="141"/>
    </location>
    <ligand>
        <name>NADP(+)</name>
        <dbReference type="ChEBI" id="CHEBI:58349"/>
    </ligand>
</feature>
<dbReference type="PANTHER" id="PTHR43238:SF1">
    <property type="entry name" value="GDP-L-FUCOSE SYNTHASE"/>
    <property type="match status" value="1"/>
</dbReference>
<dbReference type="RefSeq" id="WP_111949981.1">
    <property type="nucleotide sequence ID" value="NZ_CP053828.1"/>
</dbReference>
<sequence length="385" mass="43933">MDKNSKIYIAGHNGLVGSMILAELQKQGYNNIIYKTHDQLDLIDQKSVDEFFKTQLPEYVFFSAAFVGGFIKQKKYPAEFLYNNIMMQNNVIWAAAKYGVKKLIYLASACVYPKDAPLPLRESYMLEGAFQPNNESYAIGKVAGIKLCEYLNLEKGKNFLCVAPTSIYGENDNFDLEDSHVQAGIFRKIYLAKCLNEGNLDLLSKDLSLDKESALEFCHKHGIYDTHIQMIGTGAAAREFANARDLANFCIYLASNIDFKDLCEYDENGNLISSFVNFTNEDPISIKELAHLMAKIMDYKGELIFEKELSKDDGTLKKSMSKDKFNKLGFENQISIEKGLTMMIEAYNTKWGGVERNYLIFFYALYRLRNISLYYANFNTSNKEK</sequence>
<proteinExistence type="inferred from homology"/>
<evidence type="ECO:0000313" key="8">
    <source>
        <dbReference type="Proteomes" id="UP000423641"/>
    </source>
</evidence>
<keyword evidence="4 5" id="KW-0413">Isomerase</keyword>
<dbReference type="EMBL" id="VZON01000006">
    <property type="protein sequence ID" value="KAB0612170.1"/>
    <property type="molecule type" value="Genomic_DNA"/>
</dbReference>
<dbReference type="InterPro" id="IPR036291">
    <property type="entry name" value="NAD(P)-bd_dom_sf"/>
</dbReference>
<dbReference type="GO" id="GO:0070401">
    <property type="term" value="F:NADP+ binding"/>
    <property type="evidence" value="ECO:0007669"/>
    <property type="project" value="UniProtKB-UniRule"/>
</dbReference>
<evidence type="ECO:0000256" key="3">
    <source>
        <dbReference type="ARBA" id="ARBA00023002"/>
    </source>
</evidence>
<dbReference type="EC" id="1.1.1.271" evidence="5"/>
<name>A0AAV6EDR9_CAMHY</name>
<dbReference type="PANTHER" id="PTHR43238">
    <property type="entry name" value="GDP-L-FUCOSE SYNTHASE"/>
    <property type="match status" value="1"/>
</dbReference>
<feature type="binding site" evidence="5">
    <location>
        <position position="188"/>
    </location>
    <ligand>
        <name>substrate</name>
    </ligand>
</feature>
<dbReference type="HAMAP" id="MF_00956">
    <property type="entry name" value="GDP_fucose_synth"/>
    <property type="match status" value="1"/>
</dbReference>
<keyword evidence="2 5" id="KW-0521">NADP</keyword>
<dbReference type="GO" id="GO:0016853">
    <property type="term" value="F:isomerase activity"/>
    <property type="evidence" value="ECO:0007669"/>
    <property type="project" value="UniProtKB-KW"/>
</dbReference>
<evidence type="ECO:0000313" key="7">
    <source>
        <dbReference type="EMBL" id="KAB0612170.1"/>
    </source>
</evidence>
<dbReference type="InterPro" id="IPR028614">
    <property type="entry name" value="GDP_fucose/colitose_synth"/>
</dbReference>
<feature type="binding site" evidence="5">
    <location>
        <position position="313"/>
    </location>
    <ligand>
        <name>substrate</name>
    </ligand>
</feature>
<feature type="binding site" evidence="5">
    <location>
        <begin position="11"/>
        <end position="17"/>
    </location>
    <ligand>
        <name>NADP(+)</name>
        <dbReference type="ChEBI" id="CHEBI:58349"/>
    </ligand>
</feature>
<evidence type="ECO:0000256" key="1">
    <source>
        <dbReference type="ARBA" id="ARBA00005959"/>
    </source>
</evidence>
<feature type="domain" description="NAD-dependent epimerase/dehydratase" evidence="6">
    <location>
        <begin position="7"/>
        <end position="258"/>
    </location>
</feature>
<comment type="function">
    <text evidence="5">Catalyzes the two-step NADP-dependent conversion of GDP-4-dehydro-6-deoxy-D-mannose to GDP-fucose, involving an epimerase and a reductase reaction.</text>
</comment>
<comment type="similarity">
    <text evidence="1 5">Belongs to the NAD(P)-dependent epimerase/dehydratase family. Fucose synthase subfamily.</text>
</comment>
<dbReference type="GO" id="GO:0050577">
    <property type="term" value="F:GDP-L-fucose synthase activity"/>
    <property type="evidence" value="ECO:0007669"/>
    <property type="project" value="UniProtKB-UniRule"/>
</dbReference>
<dbReference type="Gene3D" id="3.40.50.720">
    <property type="entry name" value="NAD(P)-binding Rossmann-like Domain"/>
    <property type="match status" value="1"/>
</dbReference>
<comment type="pathway">
    <text evidence="5">Nucleotide-sugar biosynthesis; GDP-L-fucose biosynthesis via de novo pathway; GDP-L-fucose from GDP-alpha-D-mannose: step 2/2.</text>
</comment>
<dbReference type="GeneID" id="56509951"/>
<protein>
    <recommendedName>
        <fullName evidence="5">GDP-L-fucose synthase</fullName>
        <ecNumber evidence="5">1.1.1.271</ecNumber>
    </recommendedName>
    <alternativeName>
        <fullName evidence="5">GDP-4-keto-6-deoxy-D-mannose-3,5-epimerase-4-reductase</fullName>
    </alternativeName>
</protein>
<organism evidence="7 8">
    <name type="scientific">Campylobacter hyointestinalis subsp. lawsonii</name>
    <dbReference type="NCBI Taxonomy" id="91353"/>
    <lineage>
        <taxon>Bacteria</taxon>
        <taxon>Pseudomonadati</taxon>
        <taxon>Campylobacterota</taxon>
        <taxon>Epsilonproteobacteria</taxon>
        <taxon>Campylobacterales</taxon>
        <taxon>Campylobacteraceae</taxon>
        <taxon>Campylobacter</taxon>
    </lineage>
</organism>
<gene>
    <name evidence="5" type="primary">fcl</name>
    <name evidence="7" type="ORF">F7P66_07480</name>
</gene>